<dbReference type="PIRSF" id="PIRSF002889">
    <property type="entry name" value="Rod_FlgB"/>
    <property type="match status" value="1"/>
</dbReference>
<dbReference type="NCBIfam" id="TIGR01396">
    <property type="entry name" value="FlgB"/>
    <property type="match status" value="1"/>
</dbReference>
<protein>
    <recommendedName>
        <fullName evidence="3 6">Flagellar basal body rod protein FlgB</fullName>
    </recommendedName>
</protein>
<organism evidence="8 9">
    <name type="scientific">Alicyclobacillus hesperidum</name>
    <dbReference type="NCBI Taxonomy" id="89784"/>
    <lineage>
        <taxon>Bacteria</taxon>
        <taxon>Bacillati</taxon>
        <taxon>Bacillota</taxon>
        <taxon>Bacilli</taxon>
        <taxon>Bacillales</taxon>
        <taxon>Alicyclobacillaceae</taxon>
        <taxon>Alicyclobacillus</taxon>
    </lineage>
</organism>
<evidence type="ECO:0000256" key="6">
    <source>
        <dbReference type="PIRNR" id="PIRNR002889"/>
    </source>
</evidence>
<comment type="subunit">
    <text evidence="6">The basal body constitutes a major portion of the flagellar organelle and consists of a number of rings mounted on a central rod.</text>
</comment>
<dbReference type="GO" id="GO:0071978">
    <property type="term" value="P:bacterial-type flagellum-dependent swarming motility"/>
    <property type="evidence" value="ECO:0007669"/>
    <property type="project" value="TreeGrafter"/>
</dbReference>
<dbReference type="Proteomes" id="UP000182589">
    <property type="component" value="Unassembled WGS sequence"/>
</dbReference>
<dbReference type="EMBL" id="FNOJ01000004">
    <property type="protein sequence ID" value="SDW30358.1"/>
    <property type="molecule type" value="Genomic_DNA"/>
</dbReference>
<comment type="function">
    <text evidence="5 6">Structural component of flagellum, the bacterial motility apparatus. Part of the rod structure of flagellar basal body.</text>
</comment>
<gene>
    <name evidence="8" type="ORF">SAMN04489725_10442</name>
</gene>
<proteinExistence type="inferred from homology"/>
<evidence type="ECO:0000256" key="2">
    <source>
        <dbReference type="ARBA" id="ARBA00009677"/>
    </source>
</evidence>
<keyword evidence="8" id="KW-0966">Cell projection</keyword>
<keyword evidence="8" id="KW-0969">Cilium</keyword>
<keyword evidence="4 6" id="KW-0975">Bacterial flagellum</keyword>
<keyword evidence="8" id="KW-0282">Flagellum</keyword>
<dbReference type="AlphaFoldDB" id="A0A1H2SFS8"/>
<accession>A0A1H2SFS8</accession>
<name>A0A1H2SFS8_9BACL</name>
<reference evidence="9" key="1">
    <citation type="submission" date="2016-10" db="EMBL/GenBank/DDBJ databases">
        <authorList>
            <person name="Varghese N."/>
        </authorList>
    </citation>
    <scope>NUCLEOTIDE SEQUENCE [LARGE SCALE GENOMIC DNA]</scope>
    <source>
        <strain evidence="9">DSM 12489</strain>
    </source>
</reference>
<evidence type="ECO:0000259" key="7">
    <source>
        <dbReference type="Pfam" id="PF00460"/>
    </source>
</evidence>
<evidence type="ECO:0000256" key="5">
    <source>
        <dbReference type="ARBA" id="ARBA00024934"/>
    </source>
</evidence>
<keyword evidence="9" id="KW-1185">Reference proteome</keyword>
<dbReference type="Pfam" id="PF00460">
    <property type="entry name" value="Flg_bb_rod"/>
    <property type="match status" value="1"/>
</dbReference>
<comment type="similarity">
    <text evidence="2 6">Belongs to the flagella basal body rod proteins family.</text>
</comment>
<dbReference type="GO" id="GO:0030694">
    <property type="term" value="C:bacterial-type flagellum basal body, rod"/>
    <property type="evidence" value="ECO:0007669"/>
    <property type="project" value="InterPro"/>
</dbReference>
<sequence>MCRICSFVSNLVTICIGASRMNVFQLLQSSINASTLRQSVYANNIANAETPGYKRQDVAFESYLQNALNGTGQALMGQYHIPVGTDENSVNLNALPNVTPVVYTDNSTTVDNNGNNVDITQEMTLLAENQVRYDTLVQDVSDRITRLRTAITGS</sequence>
<evidence type="ECO:0000313" key="8">
    <source>
        <dbReference type="EMBL" id="SDW30358.1"/>
    </source>
</evidence>
<dbReference type="STRING" id="89784.SAMN04489725_10442"/>
<dbReference type="PANTHER" id="PTHR30435:SF12">
    <property type="entry name" value="FLAGELLAR BASAL BODY ROD PROTEIN FLGB"/>
    <property type="match status" value="1"/>
</dbReference>
<dbReference type="PANTHER" id="PTHR30435">
    <property type="entry name" value="FLAGELLAR PROTEIN"/>
    <property type="match status" value="1"/>
</dbReference>
<evidence type="ECO:0000256" key="1">
    <source>
        <dbReference type="ARBA" id="ARBA00004117"/>
    </source>
</evidence>
<dbReference type="InterPro" id="IPR001444">
    <property type="entry name" value="Flag_bb_rod_N"/>
</dbReference>
<dbReference type="InterPro" id="IPR006300">
    <property type="entry name" value="FlgB"/>
</dbReference>
<evidence type="ECO:0000256" key="4">
    <source>
        <dbReference type="ARBA" id="ARBA00023143"/>
    </source>
</evidence>
<feature type="domain" description="Flagellar basal body rod protein N-terminal" evidence="7">
    <location>
        <begin position="29"/>
        <end position="54"/>
    </location>
</feature>
<evidence type="ECO:0000313" key="9">
    <source>
        <dbReference type="Proteomes" id="UP000182589"/>
    </source>
</evidence>
<comment type="subcellular location">
    <subcellularLocation>
        <location evidence="1 6">Bacterial flagellum basal body</location>
    </subcellularLocation>
</comment>
<evidence type="ECO:0000256" key="3">
    <source>
        <dbReference type="ARBA" id="ARBA00014376"/>
    </source>
</evidence>